<evidence type="ECO:0000256" key="1">
    <source>
        <dbReference type="SAM" id="MobiDB-lite"/>
    </source>
</evidence>
<feature type="region of interest" description="Disordered" evidence="1">
    <location>
        <begin position="423"/>
        <end position="520"/>
    </location>
</feature>
<feature type="compositionally biased region" description="Low complexity" evidence="1">
    <location>
        <begin position="319"/>
        <end position="333"/>
    </location>
</feature>
<keyword evidence="2" id="KW-1133">Transmembrane helix</keyword>
<organism evidence="3">
    <name type="scientific">Rhodotorula toruloides</name>
    <name type="common">Yeast</name>
    <name type="synonym">Rhodosporidium toruloides</name>
    <dbReference type="NCBI Taxonomy" id="5286"/>
    <lineage>
        <taxon>Eukaryota</taxon>
        <taxon>Fungi</taxon>
        <taxon>Dikarya</taxon>
        <taxon>Basidiomycota</taxon>
        <taxon>Pucciniomycotina</taxon>
        <taxon>Microbotryomycetes</taxon>
        <taxon>Sporidiobolales</taxon>
        <taxon>Sporidiobolaceae</taxon>
        <taxon>Rhodotorula</taxon>
    </lineage>
</organism>
<feature type="region of interest" description="Disordered" evidence="1">
    <location>
        <begin position="233"/>
        <end position="393"/>
    </location>
</feature>
<feature type="transmembrane region" description="Helical" evidence="2">
    <location>
        <begin position="31"/>
        <end position="49"/>
    </location>
</feature>
<dbReference type="EMBL" id="LK052937">
    <property type="protein sequence ID" value="CDR36852.1"/>
    <property type="molecule type" value="Genomic_DNA"/>
</dbReference>
<sequence>MSTWPAGALLLPLVPFSVAPSVNLAGIITRLVSSLLIALSLVLLTRLVFFPPVKRSLTLTELNTLLNRHENGGTGVVARKWRRRFFAPVRYGDEDELAGSGIEGSEDEFVEWTFSSKPTPDGLRGCLKRVVLETSVEKRVEVAEVEKEGRSSPAPRSAKSVRVVEPNLDDVRALRELWASAEMQGPGGLGGIGGYRRTRDFYSKSQGGTAVVKGTTDVAPVVLKKVAGPGSVISATKEDESETVTEDEDDADSAPSKPRRASRVSSLASSTARSSSLSPSPATRRQRTLSPTSSSTRSGSPAFFVGAAAKSSPSRRRALSPTLGTSPRSSSLSPGPPSDRAVVPKWLKTKNGKLASPAPSKLGRGGGADEAETTEEEFDEAEAESATPPPTSLASTLAGIAAVAAAIPPIPSDASIAAAPLSSPASVLSGGESPQESPTPAPKYISARPPKLAVTTSPPLEVRKKPLSPLGSSLPSPPASPLSQQPKPSPATASPATNPPVCPPSPVSPSPSPSPCVKAERRLSLRVQQSLKNRTHNTVRGAA</sequence>
<feature type="compositionally biased region" description="Pro residues" evidence="1">
    <location>
        <begin position="497"/>
        <end position="514"/>
    </location>
</feature>
<keyword evidence="2" id="KW-0472">Membrane</keyword>
<accession>A0A061AIA0</accession>
<feature type="compositionally biased region" description="Low complexity" evidence="1">
    <location>
        <begin position="263"/>
        <end position="300"/>
    </location>
</feature>
<proteinExistence type="predicted"/>
<reference evidence="3" key="1">
    <citation type="journal article" date="2014" name="Genome Announc.">
        <title>Draft genome sequence of Rhodosporidium toruloides CECT1137, an oleaginous yeast of biotechnological interest.</title>
        <authorList>
            <person name="Morin N."/>
            <person name="Calcas X."/>
            <person name="Devillers H."/>
            <person name="Durrens P."/>
            <person name="Sherman D.J."/>
            <person name="Nicaud J.-M."/>
            <person name="Neuveglise C."/>
        </authorList>
    </citation>
    <scope>NUCLEOTIDE SEQUENCE</scope>
    <source>
        <strain evidence="3">CECT1137</strain>
    </source>
</reference>
<feature type="compositionally biased region" description="Acidic residues" evidence="1">
    <location>
        <begin position="239"/>
        <end position="252"/>
    </location>
</feature>
<name>A0A061AIA0_RHOTO</name>
<keyword evidence="2" id="KW-0812">Transmembrane</keyword>
<evidence type="ECO:0000256" key="2">
    <source>
        <dbReference type="SAM" id="Phobius"/>
    </source>
</evidence>
<dbReference type="AlphaFoldDB" id="A0A061AIA0"/>
<gene>
    <name evidence="3" type="ORF">RHTO0S_02e07668g</name>
</gene>
<evidence type="ECO:0000313" key="3">
    <source>
        <dbReference type="EMBL" id="CDR36852.1"/>
    </source>
</evidence>
<protein>
    <submittedName>
        <fullName evidence="3">RHTO0S02e07668g1_1</fullName>
    </submittedName>
</protein>
<dbReference type="OrthoDB" id="2529081at2759"/>
<feature type="compositionally biased region" description="Low complexity" evidence="1">
    <location>
        <begin position="481"/>
        <end position="496"/>
    </location>
</feature>
<feature type="compositionally biased region" description="Acidic residues" evidence="1">
    <location>
        <begin position="369"/>
        <end position="383"/>
    </location>
</feature>